<evidence type="ECO:0000313" key="2">
    <source>
        <dbReference type="EMBL" id="KAK9917316.1"/>
    </source>
</evidence>
<keyword evidence="1" id="KW-0472">Membrane</keyword>
<accession>A0ABR2Z0W1</accession>
<gene>
    <name evidence="2" type="ORF">WJX75_003075</name>
</gene>
<reference evidence="2 3" key="1">
    <citation type="journal article" date="2024" name="Nat. Commun.">
        <title>Phylogenomics reveals the evolutionary origins of lichenization in chlorophyte algae.</title>
        <authorList>
            <person name="Puginier C."/>
            <person name="Libourel C."/>
            <person name="Otte J."/>
            <person name="Skaloud P."/>
            <person name="Haon M."/>
            <person name="Grisel S."/>
            <person name="Petersen M."/>
            <person name="Berrin J.G."/>
            <person name="Delaux P.M."/>
            <person name="Dal Grande F."/>
            <person name="Keller J."/>
        </authorList>
    </citation>
    <scope>NUCLEOTIDE SEQUENCE [LARGE SCALE GENOMIC DNA]</scope>
    <source>
        <strain evidence="2 3">SAG 216-7</strain>
    </source>
</reference>
<evidence type="ECO:0008006" key="4">
    <source>
        <dbReference type="Google" id="ProtNLM"/>
    </source>
</evidence>
<keyword evidence="3" id="KW-1185">Reference proteome</keyword>
<proteinExistence type="predicted"/>
<name>A0ABR2Z0W1_9CHLO</name>
<dbReference type="Proteomes" id="UP001491310">
    <property type="component" value="Unassembled WGS sequence"/>
</dbReference>
<dbReference type="EMBL" id="JALJOT010000002">
    <property type="protein sequence ID" value="KAK9917316.1"/>
    <property type="molecule type" value="Genomic_DNA"/>
</dbReference>
<keyword evidence="1" id="KW-0812">Transmembrane</keyword>
<evidence type="ECO:0000256" key="1">
    <source>
        <dbReference type="SAM" id="Phobius"/>
    </source>
</evidence>
<evidence type="ECO:0000313" key="3">
    <source>
        <dbReference type="Proteomes" id="UP001491310"/>
    </source>
</evidence>
<feature type="transmembrane region" description="Helical" evidence="1">
    <location>
        <begin position="20"/>
        <end position="44"/>
    </location>
</feature>
<keyword evidence="1" id="KW-1133">Transmembrane helix</keyword>
<organism evidence="2 3">
    <name type="scientific">Coccomyxa subellipsoidea</name>
    <dbReference type="NCBI Taxonomy" id="248742"/>
    <lineage>
        <taxon>Eukaryota</taxon>
        <taxon>Viridiplantae</taxon>
        <taxon>Chlorophyta</taxon>
        <taxon>core chlorophytes</taxon>
        <taxon>Trebouxiophyceae</taxon>
        <taxon>Trebouxiophyceae incertae sedis</taxon>
        <taxon>Coccomyxaceae</taxon>
        <taxon>Coccomyxa</taxon>
    </lineage>
</organism>
<comment type="caution">
    <text evidence="2">The sequence shown here is derived from an EMBL/GenBank/DDBJ whole genome shotgun (WGS) entry which is preliminary data.</text>
</comment>
<sequence>MDLEDPRDTSRDRRNTRGLYAWLLDVLKSPWLAVCLIGLLLLVYLGDAEALHRSSLQMKAAGIEAVGALVFYGRRRYVKLLNVYLERNLAQNGGILDEVVFAVRTLDEEDLKFLDLLLARNPGVYRRSAPGSLYQNDTLVHWQESYNIARPDRLYVKIDDDVIFIQDGAIEALVEEKLRGRYLFVSANVVNHPLLSYVHAQLGALLPFQPPPKGLNPMDAYKPFVLANNHSVLDDSPAHTSAYKTDDACFWEQWECAAVAHYSFLHHMRAGSLAAYAFNNWDLCYPDYHRWSINFFLFNSSDLLGDLISNEIDDEVYVSQLLPAFRKQHAAAVGRSALVVHYAYFVQEKGLLYNAPGLLQEYSRVAERYANGTILQKEVDEKPLNGTFGLVLPNDKVVPLEDPNDQMEVAQKTATLGGEFSYYDKDYVEYNGTDIRLG</sequence>
<protein>
    <recommendedName>
        <fullName evidence="4">Hexosyltransferase</fullName>
    </recommendedName>
</protein>